<keyword evidence="2" id="KW-0812">Transmembrane</keyword>
<accession>A0ABP1PXY1</accession>
<feature type="transmembrane region" description="Helical" evidence="2">
    <location>
        <begin position="12"/>
        <end position="29"/>
    </location>
</feature>
<feature type="region of interest" description="Disordered" evidence="1">
    <location>
        <begin position="277"/>
        <end position="350"/>
    </location>
</feature>
<evidence type="ECO:0000313" key="3">
    <source>
        <dbReference type="EMBL" id="CAL8079568.1"/>
    </source>
</evidence>
<evidence type="ECO:0000256" key="2">
    <source>
        <dbReference type="SAM" id="Phobius"/>
    </source>
</evidence>
<protein>
    <submittedName>
        <fullName evidence="3">Uncharacterized protein</fullName>
    </submittedName>
</protein>
<feature type="transmembrane region" description="Helical" evidence="2">
    <location>
        <begin position="49"/>
        <end position="70"/>
    </location>
</feature>
<keyword evidence="2" id="KW-0472">Membrane</keyword>
<gene>
    <name evidence="3" type="ORF">ODALV1_LOCUS4402</name>
</gene>
<feature type="region of interest" description="Disordered" evidence="1">
    <location>
        <begin position="106"/>
        <end position="126"/>
    </location>
</feature>
<evidence type="ECO:0000313" key="4">
    <source>
        <dbReference type="Proteomes" id="UP001642540"/>
    </source>
</evidence>
<proteinExistence type="predicted"/>
<keyword evidence="2" id="KW-1133">Transmembrane helix</keyword>
<dbReference type="Proteomes" id="UP001642540">
    <property type="component" value="Unassembled WGS sequence"/>
</dbReference>
<keyword evidence="4" id="KW-1185">Reference proteome</keyword>
<feature type="compositionally biased region" description="Basic residues" evidence="1">
    <location>
        <begin position="319"/>
        <end position="330"/>
    </location>
</feature>
<reference evidence="3 4" key="1">
    <citation type="submission" date="2024-08" db="EMBL/GenBank/DDBJ databases">
        <authorList>
            <person name="Cucini C."/>
            <person name="Frati F."/>
        </authorList>
    </citation>
    <scope>NUCLEOTIDE SEQUENCE [LARGE SCALE GENOMIC DNA]</scope>
</reference>
<organism evidence="3 4">
    <name type="scientific">Orchesella dallaii</name>
    <dbReference type="NCBI Taxonomy" id="48710"/>
    <lineage>
        <taxon>Eukaryota</taxon>
        <taxon>Metazoa</taxon>
        <taxon>Ecdysozoa</taxon>
        <taxon>Arthropoda</taxon>
        <taxon>Hexapoda</taxon>
        <taxon>Collembola</taxon>
        <taxon>Entomobryomorpha</taxon>
        <taxon>Entomobryoidea</taxon>
        <taxon>Orchesellidae</taxon>
        <taxon>Orchesellinae</taxon>
        <taxon>Orchesella</taxon>
    </lineage>
</organism>
<evidence type="ECO:0000256" key="1">
    <source>
        <dbReference type="SAM" id="MobiDB-lite"/>
    </source>
</evidence>
<name>A0ABP1PXY1_9HEXA</name>
<sequence>MLGWSGGTFITLERFAFVFNLILLSLMGGTYDEYGLRYFGFTVDVFQMLLSLIFLGCMASYCVDIILCILKLREDDTGSEFTFGEFDDAAPIPVATNLSRSSTAHSTYSVHHNNKNSNPQLSQTASHGHLSQCNSQYHIGQNQISGTHKSPLLQERRLLPKVNPSSQDRLNEIHPPLDLIIPHIIKVQVPMSQTQGLCTPIIKAEGFRTDRLRHFLIHIITTVKNAFYWWSWRGNSWSNSIAVTPTPPLVLVDLSKKSKDSITSASRLRPPFRRTVEKMKEDYGVPNSAEDDTDSIAVTPTPPIVLVLTKTSRGTWRGRPSRAKKPRKPSHTVEDNDEGDQNSKLANVRK</sequence>
<dbReference type="EMBL" id="CAXLJM020000013">
    <property type="protein sequence ID" value="CAL8079568.1"/>
    <property type="molecule type" value="Genomic_DNA"/>
</dbReference>
<comment type="caution">
    <text evidence="3">The sequence shown here is derived from an EMBL/GenBank/DDBJ whole genome shotgun (WGS) entry which is preliminary data.</text>
</comment>